<dbReference type="Proteomes" id="UP000281553">
    <property type="component" value="Unassembled WGS sequence"/>
</dbReference>
<protein>
    <recommendedName>
        <fullName evidence="3">Dynein heavy chain tail domain-containing protein</fullName>
    </recommendedName>
</protein>
<keyword evidence="2" id="KW-1185">Reference proteome</keyword>
<evidence type="ECO:0008006" key="3">
    <source>
        <dbReference type="Google" id="ProtNLM"/>
    </source>
</evidence>
<dbReference type="OrthoDB" id="6273447at2759"/>
<proteinExistence type="predicted"/>
<evidence type="ECO:0000313" key="1">
    <source>
        <dbReference type="EMBL" id="VDN12294.1"/>
    </source>
</evidence>
<dbReference type="EMBL" id="UYRU01053552">
    <property type="protein sequence ID" value="VDN12294.1"/>
    <property type="molecule type" value="Genomic_DNA"/>
</dbReference>
<accession>A0A3P7L6Z3</accession>
<evidence type="ECO:0000313" key="2">
    <source>
        <dbReference type="Proteomes" id="UP000281553"/>
    </source>
</evidence>
<organism evidence="1 2">
    <name type="scientific">Dibothriocephalus latus</name>
    <name type="common">Fish tapeworm</name>
    <name type="synonym">Diphyllobothrium latum</name>
    <dbReference type="NCBI Taxonomy" id="60516"/>
    <lineage>
        <taxon>Eukaryota</taxon>
        <taxon>Metazoa</taxon>
        <taxon>Spiralia</taxon>
        <taxon>Lophotrochozoa</taxon>
        <taxon>Platyhelminthes</taxon>
        <taxon>Cestoda</taxon>
        <taxon>Eucestoda</taxon>
        <taxon>Diphyllobothriidea</taxon>
        <taxon>Diphyllobothriidae</taxon>
        <taxon>Dibothriocephalus</taxon>
    </lineage>
</organism>
<sequence>MKARVVQGQENVKKISALMSTWNKCPLFERKEGKREALLALEDREERACKRYSEISEAGERITAILEENRQLFRAEADSEAWRTYVEEIDTIVRDGFLSAIRCSLVYLLDETEDTPTLAPLFEVQMDLVVSTDQHPGFCDGCISQQSHKFVHTSTSKIE</sequence>
<gene>
    <name evidence="1" type="ORF">DILT_LOCUS8125</name>
</gene>
<name>A0A3P7L6Z3_DIBLA</name>
<dbReference type="AlphaFoldDB" id="A0A3P7L6Z3"/>
<reference evidence="1 2" key="1">
    <citation type="submission" date="2018-11" db="EMBL/GenBank/DDBJ databases">
        <authorList>
            <consortium name="Pathogen Informatics"/>
        </authorList>
    </citation>
    <scope>NUCLEOTIDE SEQUENCE [LARGE SCALE GENOMIC DNA]</scope>
</reference>